<feature type="transmembrane region" description="Helical" evidence="14">
    <location>
        <begin position="174"/>
        <end position="191"/>
    </location>
</feature>
<evidence type="ECO:0000313" key="18">
    <source>
        <dbReference type="Proteomes" id="UP001519295"/>
    </source>
</evidence>
<accession>A0ABS4VL49</accession>
<dbReference type="GO" id="GO:0016757">
    <property type="term" value="F:glycosyltransferase activity"/>
    <property type="evidence" value="ECO:0007669"/>
    <property type="project" value="UniProtKB-KW"/>
</dbReference>
<feature type="transmembrane region" description="Helical" evidence="14">
    <location>
        <begin position="61"/>
        <end position="82"/>
    </location>
</feature>
<feature type="transmembrane region" description="Helical" evidence="14">
    <location>
        <begin position="319"/>
        <end position="338"/>
    </location>
</feature>
<dbReference type="Pfam" id="PF12249">
    <property type="entry name" value="AftA_C"/>
    <property type="match status" value="1"/>
</dbReference>
<evidence type="ECO:0000256" key="7">
    <source>
        <dbReference type="ARBA" id="ARBA00022679"/>
    </source>
</evidence>
<keyword evidence="8 14" id="KW-0812">Transmembrane</keyword>
<feature type="domain" description="Arabinofuranosyltransferase AftA C-terminal" evidence="15">
    <location>
        <begin position="448"/>
        <end position="604"/>
    </location>
</feature>
<evidence type="ECO:0000256" key="9">
    <source>
        <dbReference type="ARBA" id="ARBA00022989"/>
    </source>
</evidence>
<comment type="similarity">
    <text evidence="3">Belongs to the glycosyltransferase 85 family.</text>
</comment>
<evidence type="ECO:0000256" key="13">
    <source>
        <dbReference type="SAM" id="MobiDB-lite"/>
    </source>
</evidence>
<feature type="transmembrane region" description="Helical" evidence="14">
    <location>
        <begin position="350"/>
        <end position="375"/>
    </location>
</feature>
<feature type="transmembrane region" description="Helical" evidence="14">
    <location>
        <begin position="221"/>
        <end position="237"/>
    </location>
</feature>
<evidence type="ECO:0000313" key="17">
    <source>
        <dbReference type="EMBL" id="MBP2364656.1"/>
    </source>
</evidence>
<evidence type="ECO:0000256" key="8">
    <source>
        <dbReference type="ARBA" id="ARBA00022692"/>
    </source>
</evidence>
<dbReference type="EMBL" id="JAGINU010000001">
    <property type="protein sequence ID" value="MBP2364656.1"/>
    <property type="molecule type" value="Genomic_DNA"/>
</dbReference>
<feature type="region of interest" description="Disordered" evidence="13">
    <location>
        <begin position="441"/>
        <end position="462"/>
    </location>
</feature>
<dbReference type="InterPro" id="IPR020963">
    <property type="entry name" value="ArabinofuranosylTrfase_AftA_N"/>
</dbReference>
<feature type="domain" description="Arabinofuranosyltransferase AftA N-terminal" evidence="16">
    <location>
        <begin position="6"/>
        <end position="426"/>
    </location>
</feature>
<evidence type="ECO:0000259" key="16">
    <source>
        <dbReference type="Pfam" id="PF12250"/>
    </source>
</evidence>
<evidence type="ECO:0000256" key="12">
    <source>
        <dbReference type="ARBA" id="ARBA00034030"/>
    </source>
</evidence>
<comment type="caution">
    <text evidence="17">The sequence shown here is derived from an EMBL/GenBank/DDBJ whole genome shotgun (WGS) entry which is preliminary data.</text>
</comment>
<sequence>MADLTLGPVVAVLVVVLVTAVVDRLPIPAASNVGLALTASGGAVVAAVLIAAAWTARPVVAVPLAWAGLAAVPALPLALFLANTPHYLFGISGDQQFRVQFLTRFADSARLADFAYADLPPYYPTAWFWVGGRAAALLGVDAWAFHKAFAIATLAVTAVLCYALWALVTTRRRALGAAVATSLAGLATLAAYTPYSWLTGALVPPLAVLGLRLVRRRSGGAWVRTAVLVGLVLGLAAVTHTQILVFAGFVLTVLAVDGLVSRRARWGTLLVTVGVVIVAALPLTLTHWLPYLLASAGEPTYSAGQHFLAEAGSRWPLPMLEPTALGALCLAGTVWIVVRSGRSTVARGLAVTVACGYAWYLLSTLALAAGTTLLAFRIEPIITAALACGAVGAAADVRAWVRAWVRANGAARPAAAVVTVLAATAVVAQVQTVPETYEWAGTAQDYRPDGTKPDGSRSPDDANAWLGELRTTIDGLTGRPPREVVVASANHALLTYNPYFSFQASSAQYANPLANYPARTDEIRRWTTAAGPVQLLGALDRSPARAPSVFVFTRTSGGGLQLPTTEDRFPDPRSAAPPATFAPQLFDDPAWQRRDVGPYAVLVRADVAPVP</sequence>
<evidence type="ECO:0000256" key="2">
    <source>
        <dbReference type="ARBA" id="ARBA00004776"/>
    </source>
</evidence>
<keyword evidence="6" id="KW-1003">Cell membrane</keyword>
<feature type="transmembrane region" description="Helical" evidence="14">
    <location>
        <begin position="243"/>
        <end position="260"/>
    </location>
</feature>
<dbReference type="Proteomes" id="UP001519295">
    <property type="component" value="Unassembled WGS sequence"/>
</dbReference>
<keyword evidence="17" id="KW-0328">Glycosyltransferase</keyword>
<evidence type="ECO:0000259" key="15">
    <source>
        <dbReference type="Pfam" id="PF12249"/>
    </source>
</evidence>
<dbReference type="EC" id="2.4.2.46" evidence="4"/>
<reference evidence="17 18" key="1">
    <citation type="submission" date="2021-03" db="EMBL/GenBank/DDBJ databases">
        <title>Sequencing the genomes of 1000 actinobacteria strains.</title>
        <authorList>
            <person name="Klenk H.-P."/>
        </authorList>
    </citation>
    <scope>NUCLEOTIDE SEQUENCE [LARGE SCALE GENOMIC DNA]</scope>
    <source>
        <strain evidence="17 18">DSM 45256</strain>
    </source>
</reference>
<dbReference type="RefSeq" id="WP_210024680.1">
    <property type="nucleotide sequence ID" value="NZ_JAGINU010000001.1"/>
</dbReference>
<feature type="transmembrane region" description="Helical" evidence="14">
    <location>
        <begin position="34"/>
        <end position="54"/>
    </location>
</feature>
<evidence type="ECO:0000256" key="1">
    <source>
        <dbReference type="ARBA" id="ARBA00004651"/>
    </source>
</evidence>
<gene>
    <name evidence="17" type="ORF">JOF36_000352</name>
</gene>
<comment type="subcellular location">
    <subcellularLocation>
        <location evidence="1">Cell membrane</location>
        <topology evidence="1">Multi-pass membrane protein</topology>
    </subcellularLocation>
</comment>
<protein>
    <recommendedName>
        <fullName evidence="5">Galactan 5-O-arabinofuranosyltransferase</fullName>
        <ecNumber evidence="4">2.4.2.46</ecNumber>
    </recommendedName>
    <alternativeName>
        <fullName evidence="11">Arabinofuranosyltransferase AftA</fullName>
    </alternativeName>
</protein>
<evidence type="ECO:0000256" key="11">
    <source>
        <dbReference type="ARBA" id="ARBA00033184"/>
    </source>
</evidence>
<evidence type="ECO:0000256" key="14">
    <source>
        <dbReference type="SAM" id="Phobius"/>
    </source>
</evidence>
<evidence type="ECO:0000256" key="6">
    <source>
        <dbReference type="ARBA" id="ARBA00022475"/>
    </source>
</evidence>
<organism evidence="17 18">
    <name type="scientific">Pseudonocardia parietis</name>
    <dbReference type="NCBI Taxonomy" id="570936"/>
    <lineage>
        <taxon>Bacteria</taxon>
        <taxon>Bacillati</taxon>
        <taxon>Actinomycetota</taxon>
        <taxon>Actinomycetes</taxon>
        <taxon>Pseudonocardiales</taxon>
        <taxon>Pseudonocardiaceae</taxon>
        <taxon>Pseudonocardia</taxon>
    </lineage>
</organism>
<feature type="transmembrane region" description="Helical" evidence="14">
    <location>
        <begin position="148"/>
        <end position="167"/>
    </location>
</feature>
<comment type="catalytic activity">
    <reaction evidence="12">
        <text>Adds an alpha-D-arabinofuranosyl group from trans,octacis-decaprenylphospho-beta-D-arabinofuranose at the 5-O-position of the eighth, tenth and twelfth galactofuranose unit of the galactofuranan chain of [beta-D-galactofuranosyl-(1-&gt;5)-beta-D-galactofuranosyl-(1-&gt;6)]14-beta-D-galactofuranosyl-(1-&gt;5)-beta-D-galactofuranosyl-(1-&gt;4)-alpha-L-rhamnopyranosyl-(1-&gt;3)-N-acetyl-alpha-D-glucosaminyl-diphospho-trans,octacis-decaprenol.</text>
        <dbReference type="EC" id="2.4.2.46"/>
    </reaction>
</comment>
<evidence type="ECO:0000256" key="4">
    <source>
        <dbReference type="ARBA" id="ARBA00012037"/>
    </source>
</evidence>
<keyword evidence="7 17" id="KW-0808">Transferase</keyword>
<feature type="transmembrane region" description="Helical" evidence="14">
    <location>
        <begin position="197"/>
        <end position="214"/>
    </location>
</feature>
<dbReference type="Pfam" id="PF12250">
    <property type="entry name" value="AftA_N"/>
    <property type="match status" value="1"/>
</dbReference>
<dbReference type="InterPro" id="IPR020959">
    <property type="entry name" value="ArabinofuranosylTrfase_AftA_C"/>
</dbReference>
<evidence type="ECO:0000256" key="10">
    <source>
        <dbReference type="ARBA" id="ARBA00023136"/>
    </source>
</evidence>
<proteinExistence type="inferred from homology"/>
<feature type="transmembrane region" description="Helical" evidence="14">
    <location>
        <begin position="267"/>
        <end position="289"/>
    </location>
</feature>
<keyword evidence="9 14" id="KW-1133">Transmembrane helix</keyword>
<feature type="region of interest" description="Disordered" evidence="13">
    <location>
        <begin position="561"/>
        <end position="583"/>
    </location>
</feature>
<evidence type="ECO:0000256" key="3">
    <source>
        <dbReference type="ARBA" id="ARBA00009655"/>
    </source>
</evidence>
<comment type="pathway">
    <text evidence="2">Cell wall biogenesis; cell wall polysaccharide biosynthesis.</text>
</comment>
<keyword evidence="18" id="KW-1185">Reference proteome</keyword>
<feature type="compositionally biased region" description="Basic and acidic residues" evidence="13">
    <location>
        <begin position="446"/>
        <end position="460"/>
    </location>
</feature>
<evidence type="ECO:0000256" key="5">
    <source>
        <dbReference type="ARBA" id="ARBA00020482"/>
    </source>
</evidence>
<keyword evidence="10 14" id="KW-0472">Membrane</keyword>
<name>A0ABS4VL49_9PSEU</name>